<evidence type="ECO:0000313" key="2">
    <source>
        <dbReference type="EMBL" id="ORZ19364.1"/>
    </source>
</evidence>
<name>A0A1X2IMW5_9FUNG</name>
<keyword evidence="1" id="KW-1133">Transmembrane helix</keyword>
<protein>
    <submittedName>
        <fullName evidence="2">Uncharacterized protein</fullName>
    </submittedName>
</protein>
<reference evidence="2 3" key="1">
    <citation type="submission" date="2016-07" db="EMBL/GenBank/DDBJ databases">
        <title>Pervasive Adenine N6-methylation of Active Genes in Fungi.</title>
        <authorList>
            <consortium name="DOE Joint Genome Institute"/>
            <person name="Mondo S.J."/>
            <person name="Dannebaum R.O."/>
            <person name="Kuo R.C."/>
            <person name="Labutti K."/>
            <person name="Haridas S."/>
            <person name="Kuo A."/>
            <person name="Salamov A."/>
            <person name="Ahrendt S.R."/>
            <person name="Lipzen A."/>
            <person name="Sullivan W."/>
            <person name="Andreopoulos W.B."/>
            <person name="Clum A."/>
            <person name="Lindquist E."/>
            <person name="Daum C."/>
            <person name="Ramamoorthy G.K."/>
            <person name="Gryganskyi A."/>
            <person name="Culley D."/>
            <person name="Magnuson J.K."/>
            <person name="James T.Y."/>
            <person name="O'Malley M.A."/>
            <person name="Stajich J.E."/>
            <person name="Spatafora J.W."/>
            <person name="Visel A."/>
            <person name="Grigoriev I.V."/>
        </authorList>
    </citation>
    <scope>NUCLEOTIDE SEQUENCE [LARGE SCALE GENOMIC DNA]</scope>
    <source>
        <strain evidence="2 3">NRRL 1336</strain>
    </source>
</reference>
<evidence type="ECO:0000256" key="1">
    <source>
        <dbReference type="SAM" id="Phobius"/>
    </source>
</evidence>
<dbReference type="Proteomes" id="UP000193560">
    <property type="component" value="Unassembled WGS sequence"/>
</dbReference>
<accession>A0A1X2IMW5</accession>
<organism evidence="2 3">
    <name type="scientific">Absidia repens</name>
    <dbReference type="NCBI Taxonomy" id="90262"/>
    <lineage>
        <taxon>Eukaryota</taxon>
        <taxon>Fungi</taxon>
        <taxon>Fungi incertae sedis</taxon>
        <taxon>Mucoromycota</taxon>
        <taxon>Mucoromycotina</taxon>
        <taxon>Mucoromycetes</taxon>
        <taxon>Mucorales</taxon>
        <taxon>Cunninghamellaceae</taxon>
        <taxon>Absidia</taxon>
    </lineage>
</organism>
<keyword evidence="1" id="KW-0472">Membrane</keyword>
<dbReference type="EMBL" id="MCGE01000007">
    <property type="protein sequence ID" value="ORZ19364.1"/>
    <property type="molecule type" value="Genomic_DNA"/>
</dbReference>
<gene>
    <name evidence="2" type="ORF">BCR42DRAFT_409643</name>
</gene>
<proteinExistence type="predicted"/>
<sequence length="96" mass="11412">MVAYPCLVYSWILVKETTLLLYIYIYILSYHWERYLHQDTMIRKFSSRVCIHSMTPCKTQNTLSTWSSLSYDLHALLTKQGVAYFHPLVHYKGCLD</sequence>
<keyword evidence="1" id="KW-0812">Transmembrane</keyword>
<evidence type="ECO:0000313" key="3">
    <source>
        <dbReference type="Proteomes" id="UP000193560"/>
    </source>
</evidence>
<keyword evidence="3" id="KW-1185">Reference proteome</keyword>
<feature type="transmembrane region" description="Helical" evidence="1">
    <location>
        <begin position="12"/>
        <end position="32"/>
    </location>
</feature>
<comment type="caution">
    <text evidence="2">The sequence shown here is derived from an EMBL/GenBank/DDBJ whole genome shotgun (WGS) entry which is preliminary data.</text>
</comment>
<dbReference type="AlphaFoldDB" id="A0A1X2IMW5"/>